<reference evidence="1 2" key="1">
    <citation type="submission" date="2019-02" db="EMBL/GenBank/DDBJ databases">
        <title>Opniocepnalus argus genome.</title>
        <authorList>
            <person name="Zhou C."/>
            <person name="Xiao S."/>
        </authorList>
    </citation>
    <scope>NUCLEOTIDE SEQUENCE [LARGE SCALE GENOMIC DNA]</scope>
    <source>
        <strain evidence="1">OARG1902GOOAL</strain>
        <tissue evidence="1">Muscle</tissue>
    </source>
</reference>
<evidence type="ECO:0000313" key="1">
    <source>
        <dbReference type="EMBL" id="KAF3706397.1"/>
    </source>
</evidence>
<evidence type="ECO:0000313" key="2">
    <source>
        <dbReference type="Proteomes" id="UP000503349"/>
    </source>
</evidence>
<sequence length="53" mass="6188">MLVTKIQTWAETYEESGWVRHPGATNNRTNLLKRICVRRGFVFLFFCGSIKLV</sequence>
<reference evidence="2" key="2">
    <citation type="submission" date="2019-02" db="EMBL/GenBank/DDBJ databases">
        <title>Opniocepnalus argus Var Kimnra genome.</title>
        <authorList>
            <person name="Zhou C."/>
            <person name="Xiao S."/>
        </authorList>
    </citation>
    <scope>NUCLEOTIDE SEQUENCE [LARGE SCALE GENOMIC DNA]</scope>
</reference>
<dbReference type="EMBL" id="CM015734">
    <property type="protein sequence ID" value="KAF3706397.1"/>
    <property type="molecule type" value="Genomic_DNA"/>
</dbReference>
<protein>
    <submittedName>
        <fullName evidence="1">Uncharacterized protein</fullName>
    </submittedName>
</protein>
<dbReference type="Proteomes" id="UP000503349">
    <property type="component" value="Chromosome 23"/>
</dbReference>
<organism evidence="1 2">
    <name type="scientific">Channa argus</name>
    <name type="common">Northern snakehead</name>
    <name type="synonym">Ophicephalus argus</name>
    <dbReference type="NCBI Taxonomy" id="215402"/>
    <lineage>
        <taxon>Eukaryota</taxon>
        <taxon>Metazoa</taxon>
        <taxon>Chordata</taxon>
        <taxon>Craniata</taxon>
        <taxon>Vertebrata</taxon>
        <taxon>Euteleostomi</taxon>
        <taxon>Actinopterygii</taxon>
        <taxon>Neopterygii</taxon>
        <taxon>Teleostei</taxon>
        <taxon>Neoteleostei</taxon>
        <taxon>Acanthomorphata</taxon>
        <taxon>Anabantaria</taxon>
        <taxon>Anabantiformes</taxon>
        <taxon>Channoidei</taxon>
        <taxon>Channidae</taxon>
        <taxon>Channa</taxon>
    </lineage>
</organism>
<proteinExistence type="predicted"/>
<name>A0A6G1QV77_CHAAH</name>
<keyword evidence="2" id="KW-1185">Reference proteome</keyword>
<accession>A0A6G1QV77</accession>
<dbReference type="AlphaFoldDB" id="A0A6G1QV77"/>
<gene>
    <name evidence="1" type="ORF">EXN66_Car022089</name>
</gene>